<evidence type="ECO:0000259" key="4">
    <source>
        <dbReference type="PROSITE" id="PS50851"/>
    </source>
</evidence>
<keyword evidence="3" id="KW-0963">Cytoplasm</keyword>
<evidence type="ECO:0000256" key="3">
    <source>
        <dbReference type="ARBA" id="ARBA00022490"/>
    </source>
</evidence>
<reference evidence="5" key="1">
    <citation type="submission" date="2022-04" db="EMBL/GenBank/DDBJ databases">
        <title>Lysobacter sp. CAU 1642 isolated from sea sand.</title>
        <authorList>
            <person name="Kim W."/>
        </authorList>
    </citation>
    <scope>NUCLEOTIDE SEQUENCE</scope>
    <source>
        <strain evidence="5">CAU 1642</strain>
    </source>
</reference>
<gene>
    <name evidence="5" type="ORF">M0G41_15730</name>
</gene>
<evidence type="ECO:0000256" key="1">
    <source>
        <dbReference type="ARBA" id="ARBA00004496"/>
    </source>
</evidence>
<dbReference type="InterPro" id="IPR036061">
    <property type="entry name" value="CheW-like_dom_sf"/>
</dbReference>
<evidence type="ECO:0000256" key="2">
    <source>
        <dbReference type="ARBA" id="ARBA00021483"/>
    </source>
</evidence>
<dbReference type="InterPro" id="IPR039315">
    <property type="entry name" value="CheW"/>
</dbReference>
<dbReference type="InterPro" id="IPR002545">
    <property type="entry name" value="CheW-lke_dom"/>
</dbReference>
<keyword evidence="6" id="KW-1185">Reference proteome</keyword>
<dbReference type="PANTHER" id="PTHR22617:SF45">
    <property type="entry name" value="CHEMOTAXIS PROTEIN CHEW"/>
    <property type="match status" value="1"/>
</dbReference>
<accession>A0ABT0GKT1</accession>
<comment type="subcellular location">
    <subcellularLocation>
        <location evidence="1">Cytoplasm</location>
    </subcellularLocation>
</comment>
<organism evidence="5 6">
    <name type="scientific">Pseudomarimonas salicorniae</name>
    <dbReference type="NCBI Taxonomy" id="2933270"/>
    <lineage>
        <taxon>Bacteria</taxon>
        <taxon>Pseudomonadati</taxon>
        <taxon>Pseudomonadota</taxon>
        <taxon>Gammaproteobacteria</taxon>
        <taxon>Lysobacterales</taxon>
        <taxon>Lysobacteraceae</taxon>
        <taxon>Pseudomarimonas</taxon>
    </lineage>
</organism>
<dbReference type="Proteomes" id="UP001431449">
    <property type="component" value="Unassembled WGS sequence"/>
</dbReference>
<dbReference type="Gene3D" id="2.30.30.40">
    <property type="entry name" value="SH3 Domains"/>
    <property type="match status" value="1"/>
</dbReference>
<protein>
    <recommendedName>
        <fullName evidence="2">Chemotaxis protein CheW</fullName>
    </recommendedName>
</protein>
<dbReference type="SUPFAM" id="SSF50341">
    <property type="entry name" value="CheW-like"/>
    <property type="match status" value="1"/>
</dbReference>
<dbReference type="PANTHER" id="PTHR22617">
    <property type="entry name" value="CHEMOTAXIS SENSOR HISTIDINE KINASE-RELATED"/>
    <property type="match status" value="1"/>
</dbReference>
<proteinExistence type="predicted"/>
<dbReference type="Pfam" id="PF01584">
    <property type="entry name" value="CheW"/>
    <property type="match status" value="1"/>
</dbReference>
<dbReference type="PROSITE" id="PS50851">
    <property type="entry name" value="CHEW"/>
    <property type="match status" value="1"/>
</dbReference>
<feature type="domain" description="CheW-like" evidence="4">
    <location>
        <begin position="5"/>
        <end position="145"/>
    </location>
</feature>
<dbReference type="EMBL" id="JALNMH010000014">
    <property type="protein sequence ID" value="MCK7595120.1"/>
    <property type="molecule type" value="Genomic_DNA"/>
</dbReference>
<sequence length="154" mass="16681">MAAASGEFLTFALADQQYGVDILKVQEIRGYEGVTTIPNTPPHIKGVINLRGTIVPVLDLRIKFRLGEARYDGFTVMIILNLGERTVGVVVDSVSDVVQLRAEQIRPAPPLGAGVDARYLVGVGVVEKRMVLLIDIERLLGSEDLALIDRAGES</sequence>
<name>A0ABT0GKT1_9GAMM</name>
<dbReference type="SMART" id="SM00260">
    <property type="entry name" value="CheW"/>
    <property type="match status" value="1"/>
</dbReference>
<dbReference type="RefSeq" id="WP_248211010.1">
    <property type="nucleotide sequence ID" value="NZ_JALNMH010000014.1"/>
</dbReference>
<evidence type="ECO:0000313" key="5">
    <source>
        <dbReference type="EMBL" id="MCK7595120.1"/>
    </source>
</evidence>
<evidence type="ECO:0000313" key="6">
    <source>
        <dbReference type="Proteomes" id="UP001431449"/>
    </source>
</evidence>
<comment type="caution">
    <text evidence="5">The sequence shown here is derived from an EMBL/GenBank/DDBJ whole genome shotgun (WGS) entry which is preliminary data.</text>
</comment>
<dbReference type="Gene3D" id="2.40.50.180">
    <property type="entry name" value="CheA-289, Domain 4"/>
    <property type="match status" value="1"/>
</dbReference>